<dbReference type="InterPro" id="IPR038441">
    <property type="entry name" value="THAP_Znf_sf"/>
</dbReference>
<evidence type="ECO:0000256" key="4">
    <source>
        <dbReference type="ARBA" id="ARBA00023125"/>
    </source>
</evidence>
<feature type="compositionally biased region" description="Low complexity" evidence="6">
    <location>
        <begin position="106"/>
        <end position="119"/>
    </location>
</feature>
<organism evidence="8 9">
    <name type="scientific">Loxostege sticticalis</name>
    <name type="common">Beet webworm moth</name>
    <dbReference type="NCBI Taxonomy" id="481309"/>
    <lineage>
        <taxon>Eukaryota</taxon>
        <taxon>Metazoa</taxon>
        <taxon>Ecdysozoa</taxon>
        <taxon>Arthropoda</taxon>
        <taxon>Hexapoda</taxon>
        <taxon>Insecta</taxon>
        <taxon>Pterygota</taxon>
        <taxon>Neoptera</taxon>
        <taxon>Endopterygota</taxon>
        <taxon>Lepidoptera</taxon>
        <taxon>Glossata</taxon>
        <taxon>Ditrysia</taxon>
        <taxon>Pyraloidea</taxon>
        <taxon>Crambidae</taxon>
        <taxon>Pyraustinae</taxon>
        <taxon>Loxostege</taxon>
    </lineage>
</organism>
<evidence type="ECO:0000256" key="6">
    <source>
        <dbReference type="SAM" id="MobiDB-lite"/>
    </source>
</evidence>
<dbReference type="PANTHER" id="PTHR46927:SF3">
    <property type="entry name" value="THAP-TYPE DOMAIN-CONTAINING PROTEIN"/>
    <property type="match status" value="1"/>
</dbReference>
<feature type="domain" description="THAP-type" evidence="7">
    <location>
        <begin position="1"/>
        <end position="88"/>
    </location>
</feature>
<evidence type="ECO:0000259" key="7">
    <source>
        <dbReference type="PROSITE" id="PS50950"/>
    </source>
</evidence>
<keyword evidence="2 5" id="KW-0863">Zinc-finger</keyword>
<dbReference type="GO" id="GO:0008270">
    <property type="term" value="F:zinc ion binding"/>
    <property type="evidence" value="ECO:0007669"/>
    <property type="project" value="UniProtKB-KW"/>
</dbReference>
<accession>A0ABD0SM00</accession>
<keyword evidence="4 5" id="KW-0238">DNA-binding</keyword>
<keyword evidence="3" id="KW-0862">Zinc</keyword>
<reference evidence="8 9" key="1">
    <citation type="submission" date="2024-06" db="EMBL/GenBank/DDBJ databases">
        <title>A chromosome-level genome assembly of beet webworm, Loxostege sticticalis.</title>
        <authorList>
            <person name="Zhang Y."/>
        </authorList>
    </citation>
    <scope>NUCLEOTIDE SEQUENCE [LARGE SCALE GENOMIC DNA]</scope>
    <source>
        <strain evidence="8">AQ028</strain>
        <tissue evidence="8">Male pupae</tissue>
    </source>
</reference>
<dbReference type="SUPFAM" id="SSF57716">
    <property type="entry name" value="Glucocorticoid receptor-like (DNA-binding domain)"/>
    <property type="match status" value="1"/>
</dbReference>
<dbReference type="InterPro" id="IPR006612">
    <property type="entry name" value="THAP_Znf"/>
</dbReference>
<evidence type="ECO:0000256" key="2">
    <source>
        <dbReference type="ARBA" id="ARBA00022771"/>
    </source>
</evidence>
<evidence type="ECO:0000256" key="3">
    <source>
        <dbReference type="ARBA" id="ARBA00022833"/>
    </source>
</evidence>
<gene>
    <name evidence="8" type="ORF">ABMA28_005544</name>
</gene>
<protein>
    <recommendedName>
        <fullName evidence="7">THAP-type domain-containing protein</fullName>
    </recommendedName>
</protein>
<dbReference type="AlphaFoldDB" id="A0ABD0SM00"/>
<sequence>MPSCVIKDCSNHSRKTKKSEGVTFHRFLRVGHEKRELWIQFVQRNRNEETWLPNQHTYICSLHFKDQDKYNTKSGRVYLKKCAIPYDYKNPPLPGPSKPEQSKLLSDPISEPVSESESIFDSPRKILLKKKLLNETTARKNLTKKIKKLQTP</sequence>
<proteinExistence type="predicted"/>
<keyword evidence="1" id="KW-0479">Metal-binding</keyword>
<evidence type="ECO:0000256" key="1">
    <source>
        <dbReference type="ARBA" id="ARBA00022723"/>
    </source>
</evidence>
<dbReference type="PANTHER" id="PTHR46927">
    <property type="entry name" value="AGAP005574-PA"/>
    <property type="match status" value="1"/>
</dbReference>
<dbReference type="SMART" id="SM00980">
    <property type="entry name" value="THAP"/>
    <property type="match status" value="1"/>
</dbReference>
<dbReference type="InterPro" id="IPR052224">
    <property type="entry name" value="THAP_domain_protein"/>
</dbReference>
<evidence type="ECO:0000256" key="5">
    <source>
        <dbReference type="PROSITE-ProRule" id="PRU00309"/>
    </source>
</evidence>
<dbReference type="EMBL" id="JBEDNZ010000018">
    <property type="protein sequence ID" value="KAL0820878.1"/>
    <property type="molecule type" value="Genomic_DNA"/>
</dbReference>
<feature type="region of interest" description="Disordered" evidence="6">
    <location>
        <begin position="88"/>
        <end position="120"/>
    </location>
</feature>
<evidence type="ECO:0000313" key="9">
    <source>
        <dbReference type="Proteomes" id="UP001549921"/>
    </source>
</evidence>
<dbReference type="Gene3D" id="6.20.210.20">
    <property type="entry name" value="THAP domain"/>
    <property type="match status" value="1"/>
</dbReference>
<dbReference type="Proteomes" id="UP001549921">
    <property type="component" value="Unassembled WGS sequence"/>
</dbReference>
<name>A0ABD0SM00_LOXSC</name>
<comment type="caution">
    <text evidence="8">The sequence shown here is derived from an EMBL/GenBank/DDBJ whole genome shotgun (WGS) entry which is preliminary data.</text>
</comment>
<dbReference type="Pfam" id="PF05485">
    <property type="entry name" value="THAP"/>
    <property type="match status" value="1"/>
</dbReference>
<evidence type="ECO:0000313" key="8">
    <source>
        <dbReference type="EMBL" id="KAL0820878.1"/>
    </source>
</evidence>
<dbReference type="GO" id="GO:0003677">
    <property type="term" value="F:DNA binding"/>
    <property type="evidence" value="ECO:0007669"/>
    <property type="project" value="UniProtKB-UniRule"/>
</dbReference>
<dbReference type="PROSITE" id="PS50950">
    <property type="entry name" value="ZF_THAP"/>
    <property type="match status" value="1"/>
</dbReference>